<comment type="catalytic activity">
    <reaction evidence="9">
        <text>3',3'-c-di-GMP + H2O = 5'-phosphoguanylyl(3'-&gt;5')guanosine + H(+)</text>
        <dbReference type="Rhea" id="RHEA:24902"/>
        <dbReference type="ChEBI" id="CHEBI:15377"/>
        <dbReference type="ChEBI" id="CHEBI:15378"/>
        <dbReference type="ChEBI" id="CHEBI:58754"/>
        <dbReference type="ChEBI" id="CHEBI:58805"/>
        <dbReference type="EC" id="3.1.4.52"/>
    </reaction>
</comment>
<gene>
    <name evidence="12" type="ORF">SAMN03080618_01529</name>
</gene>
<keyword evidence="6" id="KW-0378">Hydrolase</keyword>
<evidence type="ECO:0000256" key="8">
    <source>
        <dbReference type="ARBA" id="ARBA00023136"/>
    </source>
</evidence>
<evidence type="ECO:0000256" key="1">
    <source>
        <dbReference type="ARBA" id="ARBA00004651"/>
    </source>
</evidence>
<dbReference type="OrthoDB" id="9814202at2"/>
<dbReference type="PANTHER" id="PTHR33121:SF79">
    <property type="entry name" value="CYCLIC DI-GMP PHOSPHODIESTERASE PDED-RELATED"/>
    <property type="match status" value="1"/>
</dbReference>
<reference evidence="13" key="1">
    <citation type="submission" date="2016-10" db="EMBL/GenBank/DDBJ databases">
        <authorList>
            <person name="Varghese N."/>
            <person name="Submissions S."/>
        </authorList>
    </citation>
    <scope>NUCLEOTIDE SEQUENCE [LARGE SCALE GENOMIC DNA]</scope>
    <source>
        <strain evidence="13">DSM 21857</strain>
    </source>
</reference>
<evidence type="ECO:0000256" key="6">
    <source>
        <dbReference type="ARBA" id="ARBA00022801"/>
    </source>
</evidence>
<comment type="subcellular location">
    <subcellularLocation>
        <location evidence="1">Cell membrane</location>
        <topology evidence="1">Multi-pass membrane protein</topology>
    </subcellularLocation>
</comment>
<dbReference type="InterPro" id="IPR024744">
    <property type="entry name" value="CSS-motif_dom"/>
</dbReference>
<evidence type="ECO:0000256" key="2">
    <source>
        <dbReference type="ARBA" id="ARBA00012282"/>
    </source>
</evidence>
<dbReference type="InterPro" id="IPR035919">
    <property type="entry name" value="EAL_sf"/>
</dbReference>
<organism evidence="12 13">
    <name type="scientific">Aquamicrobium aerolatum DSM 21857</name>
    <dbReference type="NCBI Taxonomy" id="1121003"/>
    <lineage>
        <taxon>Bacteria</taxon>
        <taxon>Pseudomonadati</taxon>
        <taxon>Pseudomonadota</taxon>
        <taxon>Alphaproteobacteria</taxon>
        <taxon>Hyphomicrobiales</taxon>
        <taxon>Phyllobacteriaceae</taxon>
        <taxon>Aerobium</taxon>
    </lineage>
</organism>
<evidence type="ECO:0000313" key="12">
    <source>
        <dbReference type="EMBL" id="SFI85488.1"/>
    </source>
</evidence>
<dbReference type="InterPro" id="IPR001633">
    <property type="entry name" value="EAL_dom"/>
</dbReference>
<evidence type="ECO:0000256" key="7">
    <source>
        <dbReference type="ARBA" id="ARBA00022989"/>
    </source>
</evidence>
<dbReference type="EMBL" id="FORF01000007">
    <property type="protein sequence ID" value="SFI85488.1"/>
    <property type="molecule type" value="Genomic_DNA"/>
</dbReference>
<evidence type="ECO:0000256" key="4">
    <source>
        <dbReference type="ARBA" id="ARBA00022636"/>
    </source>
</evidence>
<dbReference type="PROSITE" id="PS50883">
    <property type="entry name" value="EAL"/>
    <property type="match status" value="1"/>
</dbReference>
<dbReference type="SMART" id="SM00052">
    <property type="entry name" value="EAL"/>
    <property type="match status" value="1"/>
</dbReference>
<evidence type="ECO:0000259" key="11">
    <source>
        <dbReference type="PROSITE" id="PS50883"/>
    </source>
</evidence>
<dbReference type="EC" id="3.1.4.52" evidence="2"/>
<evidence type="ECO:0000256" key="3">
    <source>
        <dbReference type="ARBA" id="ARBA00022475"/>
    </source>
</evidence>
<dbReference type="CDD" id="cd01948">
    <property type="entry name" value="EAL"/>
    <property type="match status" value="1"/>
</dbReference>
<dbReference type="SUPFAM" id="SSF141868">
    <property type="entry name" value="EAL domain-like"/>
    <property type="match status" value="1"/>
</dbReference>
<name>A0A1I3LL75_9HYPH</name>
<dbReference type="InterPro" id="IPR050706">
    <property type="entry name" value="Cyclic-di-GMP_PDE-like"/>
</dbReference>
<dbReference type="Gene3D" id="3.20.20.450">
    <property type="entry name" value="EAL domain"/>
    <property type="match status" value="1"/>
</dbReference>
<keyword evidence="5 10" id="KW-0812">Transmembrane</keyword>
<accession>A0A1I3LL75</accession>
<sequence>MAKFARIFIVPKHRLWLNILISLLTFGAMVVSAAWYSIHSSVETMEMEMVEAEEHFAELRQRLTDTFAIVERDVTATPCSAPFMAQLRRVAFLPDGLSEFLYAPRGKVECSTASHRFEQAIDFGKPDIVRTYGRLWVNRDLGVLGLDGERGTIVLRGNIAVVVPISAARFSKPDWLDVEGVIRADTGQWWHRGGDEGIYEQVKAGGEHWLLSGMLSNFSCGPLGLHCVAVRINLPALISSQRPLIDAVVVMMAVLSLFLTREFDKMMQRYWSFESRLRRSLDANSVMCVYQPLMSLEHNEIVGCEVLARWRDIDGSTVYPDRFLPLIEQEAATLKFTELVARRACDELSRMLPAGRRLQVNFNIFPCDLDHKKLLAVYAGFLAQPERFDVVLEIIESEEIPPNAQHEIEMLRAAGVKTFIDDFGSGYSTMQSLAALSVDGVKLDRSFAMAADDTMMGRMLHHAVEMIHATGRVMVIEGVETQERLRLLRKMKTQIDLVQGYYISHPLPIACFIDYLEARAVEPVQPRRRKKPAVVAA</sequence>
<dbReference type="Proteomes" id="UP000242763">
    <property type="component" value="Unassembled WGS sequence"/>
</dbReference>
<dbReference type="GO" id="GO:0005886">
    <property type="term" value="C:plasma membrane"/>
    <property type="evidence" value="ECO:0007669"/>
    <property type="project" value="UniProtKB-SubCell"/>
</dbReference>
<feature type="transmembrane region" description="Helical" evidence="10">
    <location>
        <begin position="15"/>
        <end position="38"/>
    </location>
</feature>
<keyword evidence="3" id="KW-1003">Cell membrane</keyword>
<evidence type="ECO:0000313" key="13">
    <source>
        <dbReference type="Proteomes" id="UP000242763"/>
    </source>
</evidence>
<dbReference type="AlphaFoldDB" id="A0A1I3LL75"/>
<evidence type="ECO:0000256" key="5">
    <source>
        <dbReference type="ARBA" id="ARBA00022692"/>
    </source>
</evidence>
<dbReference type="STRING" id="1121003.SAMN03080618_01529"/>
<proteinExistence type="predicted"/>
<protein>
    <recommendedName>
        <fullName evidence="2">cyclic-guanylate-specific phosphodiesterase</fullName>
        <ecNumber evidence="2">3.1.4.52</ecNumber>
    </recommendedName>
</protein>
<dbReference type="GO" id="GO:0071111">
    <property type="term" value="F:cyclic-guanylate-specific phosphodiesterase activity"/>
    <property type="evidence" value="ECO:0007669"/>
    <property type="project" value="UniProtKB-EC"/>
</dbReference>
<keyword evidence="7 10" id="KW-1133">Transmembrane helix</keyword>
<keyword evidence="4" id="KW-0973">c-di-GMP</keyword>
<keyword evidence="8 10" id="KW-0472">Membrane</keyword>
<evidence type="ECO:0000256" key="10">
    <source>
        <dbReference type="SAM" id="Phobius"/>
    </source>
</evidence>
<dbReference type="Pfam" id="PF00563">
    <property type="entry name" value="EAL"/>
    <property type="match status" value="1"/>
</dbReference>
<evidence type="ECO:0000256" key="9">
    <source>
        <dbReference type="ARBA" id="ARBA00034290"/>
    </source>
</evidence>
<dbReference type="PANTHER" id="PTHR33121">
    <property type="entry name" value="CYCLIC DI-GMP PHOSPHODIESTERASE PDEF"/>
    <property type="match status" value="1"/>
</dbReference>
<keyword evidence="13" id="KW-1185">Reference proteome</keyword>
<dbReference type="RefSeq" id="WP_091520536.1">
    <property type="nucleotide sequence ID" value="NZ_FORF01000007.1"/>
</dbReference>
<dbReference type="Pfam" id="PF12792">
    <property type="entry name" value="CSS-motif"/>
    <property type="match status" value="1"/>
</dbReference>
<feature type="domain" description="EAL" evidence="11">
    <location>
        <begin position="270"/>
        <end position="520"/>
    </location>
</feature>